<keyword evidence="3" id="KW-1185">Reference proteome</keyword>
<reference evidence="2 3" key="1">
    <citation type="submission" date="2018-02" db="EMBL/GenBank/DDBJ databases">
        <title>Mycoplasma marinum and Mycoplasma todarodis sp. nov., moderately halophilic and psychrotolerant mycoplasmas isolated from cephalopods.</title>
        <authorList>
            <person name="Viver T."/>
        </authorList>
    </citation>
    <scope>NUCLEOTIDE SEQUENCE [LARGE SCALE GENOMIC DNA]</scope>
    <source>
        <strain evidence="2 3">5H</strain>
    </source>
</reference>
<keyword evidence="1" id="KW-0472">Membrane</keyword>
<gene>
    <name evidence="2" type="ORF">C4B25_03905</name>
</gene>
<evidence type="ECO:0000313" key="2">
    <source>
        <dbReference type="EMBL" id="TCG10517.1"/>
    </source>
</evidence>
<accession>A0A4R0XS52</accession>
<proteinExistence type="predicted"/>
<evidence type="ECO:0000256" key="1">
    <source>
        <dbReference type="SAM" id="Phobius"/>
    </source>
</evidence>
<keyword evidence="1" id="KW-1133">Transmembrane helix</keyword>
<comment type="caution">
    <text evidence="2">The sequence shown here is derived from an EMBL/GenBank/DDBJ whole genome shotgun (WGS) entry which is preliminary data.</text>
</comment>
<organism evidence="2 3">
    <name type="scientific">Mycoplasma todarodis</name>
    <dbReference type="NCBI Taxonomy" id="1937191"/>
    <lineage>
        <taxon>Bacteria</taxon>
        <taxon>Bacillati</taxon>
        <taxon>Mycoplasmatota</taxon>
        <taxon>Mollicutes</taxon>
        <taxon>Mycoplasmataceae</taxon>
        <taxon>Mycoplasma</taxon>
    </lineage>
</organism>
<protein>
    <submittedName>
        <fullName evidence="2">Uncharacterized protein</fullName>
    </submittedName>
</protein>
<name>A0A4R0XS52_9MOLU</name>
<dbReference type="Proteomes" id="UP000291072">
    <property type="component" value="Unassembled WGS sequence"/>
</dbReference>
<dbReference type="AlphaFoldDB" id="A0A4R0XS52"/>
<sequence length="82" mass="9317">MKEKQESVRKISVEEDVKINQNKKRIRRVIFSLITIMITAGIAVGVSFAIGIVNKQKEKTGELKNNSSFGYSKIVKTKDIYK</sequence>
<dbReference type="EMBL" id="PSZP01000039">
    <property type="protein sequence ID" value="TCG10517.1"/>
    <property type="molecule type" value="Genomic_DNA"/>
</dbReference>
<evidence type="ECO:0000313" key="3">
    <source>
        <dbReference type="Proteomes" id="UP000291072"/>
    </source>
</evidence>
<feature type="transmembrane region" description="Helical" evidence="1">
    <location>
        <begin position="29"/>
        <end position="53"/>
    </location>
</feature>
<keyword evidence="1" id="KW-0812">Transmembrane</keyword>
<dbReference type="RefSeq" id="WP_131613735.1">
    <property type="nucleotide sequence ID" value="NZ_PSZP01000039.1"/>
</dbReference>